<evidence type="ECO:0000313" key="13">
    <source>
        <dbReference type="Proteomes" id="UP000002892"/>
    </source>
</evidence>
<dbReference type="GO" id="GO:0009073">
    <property type="term" value="P:aromatic amino acid family biosynthetic process"/>
    <property type="evidence" value="ECO:0007669"/>
    <property type="project" value="UniProtKB-KW"/>
</dbReference>
<dbReference type="eggNOG" id="COG0169">
    <property type="taxonomic scope" value="Bacteria"/>
</dbReference>
<keyword evidence="4 8" id="KW-0521">NADP</keyword>
<dbReference type="PANTHER" id="PTHR21089:SF1">
    <property type="entry name" value="BIFUNCTIONAL 3-DEHYDROQUINATE DEHYDRATASE_SHIKIMATE DEHYDROGENASE, CHLOROPLASTIC"/>
    <property type="match status" value="1"/>
</dbReference>
<protein>
    <recommendedName>
        <fullName evidence="2 8">Shikimate dehydrogenase (NADP(+))</fullName>
        <shortName evidence="8">SDH</shortName>
        <ecNumber evidence="2 8">1.1.1.25</ecNumber>
    </recommendedName>
</protein>
<feature type="binding site" evidence="8">
    <location>
        <begin position="15"/>
        <end position="17"/>
    </location>
    <ligand>
        <name>shikimate</name>
        <dbReference type="ChEBI" id="CHEBI:36208"/>
    </ligand>
</feature>
<dbReference type="NCBIfam" id="TIGR00507">
    <property type="entry name" value="aroE"/>
    <property type="match status" value="1"/>
</dbReference>
<dbReference type="InterPro" id="IPR046346">
    <property type="entry name" value="Aminoacid_DH-like_N_sf"/>
</dbReference>
<dbReference type="EC" id="1.1.1.25" evidence="2 8"/>
<feature type="binding site" evidence="8">
    <location>
        <position position="215"/>
    </location>
    <ligand>
        <name>NADP(+)</name>
        <dbReference type="ChEBI" id="CHEBI:58349"/>
    </ligand>
</feature>
<dbReference type="PANTHER" id="PTHR21089">
    <property type="entry name" value="SHIKIMATE DEHYDROGENASE"/>
    <property type="match status" value="1"/>
</dbReference>
<feature type="binding site" evidence="8">
    <location>
        <position position="245"/>
    </location>
    <ligand>
        <name>shikimate</name>
        <dbReference type="ChEBI" id="CHEBI:36208"/>
    </ligand>
</feature>
<reference evidence="12 13" key="1">
    <citation type="journal article" date="2012" name="J. Bacteriol.">
        <title>Complete genome sequences of Desulfosporosinus orientis DSM765T, Desulfosporosinus youngiae DSM17734T, Desulfosporosinus meridiei DSM13257T, and Desulfosporosinus acidiphilus DSM22704T.</title>
        <authorList>
            <person name="Pester M."/>
            <person name="Brambilla E."/>
            <person name="Alazard D."/>
            <person name="Rattei T."/>
            <person name="Weinmaier T."/>
            <person name="Han J."/>
            <person name="Lucas S."/>
            <person name="Lapidus A."/>
            <person name="Cheng J.F."/>
            <person name="Goodwin L."/>
            <person name="Pitluck S."/>
            <person name="Peters L."/>
            <person name="Ovchinnikova G."/>
            <person name="Teshima H."/>
            <person name="Detter J.C."/>
            <person name="Han C.S."/>
            <person name="Tapia R."/>
            <person name="Land M.L."/>
            <person name="Hauser L."/>
            <person name="Kyrpides N.C."/>
            <person name="Ivanova N.N."/>
            <person name="Pagani I."/>
            <person name="Huntmann M."/>
            <person name="Wei C.L."/>
            <person name="Davenport K.W."/>
            <person name="Daligault H."/>
            <person name="Chain P.S."/>
            <person name="Chen A."/>
            <person name="Mavromatis K."/>
            <person name="Markowitz V."/>
            <person name="Szeto E."/>
            <person name="Mikhailova N."/>
            <person name="Pati A."/>
            <person name="Wagner M."/>
            <person name="Woyke T."/>
            <person name="Ollivier B."/>
            <person name="Klenk H.P."/>
            <person name="Spring S."/>
            <person name="Loy A."/>
        </authorList>
    </citation>
    <scope>NUCLEOTIDE SEQUENCE [LARGE SCALE GENOMIC DNA]</scope>
    <source>
        <strain evidence="13">DSM 22704 / JCM 16185 / SJ4</strain>
    </source>
</reference>
<dbReference type="HAMAP" id="MF_00222">
    <property type="entry name" value="Shikimate_DH_AroE"/>
    <property type="match status" value="1"/>
</dbReference>
<dbReference type="GO" id="GO:0008652">
    <property type="term" value="P:amino acid biosynthetic process"/>
    <property type="evidence" value="ECO:0007669"/>
    <property type="project" value="UniProtKB-KW"/>
</dbReference>
<keyword evidence="6 8" id="KW-0057">Aromatic amino acid biosynthesis</keyword>
<dbReference type="Gene3D" id="3.40.50.720">
    <property type="entry name" value="NAD(P)-binding Rossmann-like Domain"/>
    <property type="match status" value="1"/>
</dbReference>
<accession>I4D8Z6</accession>
<evidence type="ECO:0000256" key="2">
    <source>
        <dbReference type="ARBA" id="ARBA00012962"/>
    </source>
</evidence>
<comment type="subunit">
    <text evidence="8">Homodimer.</text>
</comment>
<evidence type="ECO:0000259" key="11">
    <source>
        <dbReference type="Pfam" id="PF18317"/>
    </source>
</evidence>
<dbReference type="EMBL" id="CP003639">
    <property type="protein sequence ID" value="AFM42270.1"/>
    <property type="molecule type" value="Genomic_DNA"/>
</dbReference>
<dbReference type="RefSeq" id="WP_014828259.1">
    <property type="nucleotide sequence ID" value="NC_018068.1"/>
</dbReference>
<feature type="binding site" evidence="8">
    <location>
        <begin position="149"/>
        <end position="154"/>
    </location>
    <ligand>
        <name>NADP(+)</name>
        <dbReference type="ChEBI" id="CHEBI:58349"/>
    </ligand>
</feature>
<proteinExistence type="inferred from homology"/>
<comment type="function">
    <text evidence="8">Involved in the biosynthesis of the chorismate, which leads to the biosynthesis of aromatic amino acids. Catalyzes the reversible NADPH linked reduction of 3-dehydroshikimate (DHSA) to yield shikimate (SA).</text>
</comment>
<name>I4D8Z6_DESAJ</name>
<dbReference type="Pfam" id="PF01488">
    <property type="entry name" value="Shikimate_DH"/>
    <property type="match status" value="1"/>
</dbReference>
<feature type="domain" description="Shikimate dehydrogenase substrate binding N-terminal" evidence="10">
    <location>
        <begin position="7"/>
        <end position="89"/>
    </location>
</feature>
<feature type="active site" description="Proton acceptor" evidence="8">
    <location>
        <position position="66"/>
    </location>
</feature>
<dbReference type="InterPro" id="IPR022893">
    <property type="entry name" value="Shikimate_DH_fam"/>
</dbReference>
<evidence type="ECO:0000256" key="5">
    <source>
        <dbReference type="ARBA" id="ARBA00023002"/>
    </source>
</evidence>
<sequence length="279" mass="30508">MEKHFAVIGNPIEHSFSPAMHNAGYKHLGIDAIYHRFQVYPNSLAEAVYGLCALGFAGWNVTLPHKETIIPYLDTLTPQARRAGAVNTVKILDGKKIGHNTDGDGFICSIEGELKEFRDKKAVLLGAGGASKGIALALAEKGMHVHILNRTLQKAEELVQTIHQKGGTGSFGEFRPGDWLEDVDLLVQTTPLGLKGEPFPLRLNGVAKKTLAVDIIVNVQETAFLREAKKQGCRVLDGTGMLLYQGALAWEFWLGGKAPLEAMRKGLQDQMLQRMADKN</sequence>
<dbReference type="UniPathway" id="UPA00053">
    <property type="reaction ID" value="UER00087"/>
</dbReference>
<dbReference type="Pfam" id="PF08501">
    <property type="entry name" value="Shikimate_dh_N"/>
    <property type="match status" value="1"/>
</dbReference>
<feature type="binding site" evidence="8">
    <location>
        <position position="87"/>
    </location>
    <ligand>
        <name>shikimate</name>
        <dbReference type="ChEBI" id="CHEBI:36208"/>
    </ligand>
</feature>
<dbReference type="Pfam" id="PF18317">
    <property type="entry name" value="SDH_C"/>
    <property type="match status" value="1"/>
</dbReference>
<dbReference type="InterPro" id="IPR011342">
    <property type="entry name" value="Shikimate_DH"/>
</dbReference>
<dbReference type="InterPro" id="IPR013708">
    <property type="entry name" value="Shikimate_DH-bd_N"/>
</dbReference>
<dbReference type="InterPro" id="IPR006151">
    <property type="entry name" value="Shikm_DH/Glu-tRNA_Rdtase"/>
</dbReference>
<comment type="similarity">
    <text evidence="8">Belongs to the shikimate dehydrogenase family.</text>
</comment>
<keyword evidence="5 8" id="KW-0560">Oxidoreductase</keyword>
<dbReference type="InterPro" id="IPR041121">
    <property type="entry name" value="SDH_C"/>
</dbReference>
<dbReference type="SUPFAM" id="SSF53223">
    <property type="entry name" value="Aminoacid dehydrogenase-like, N-terminal domain"/>
    <property type="match status" value="1"/>
</dbReference>
<organism evidence="12 13">
    <name type="scientific">Desulfosporosinus acidiphilus (strain DSM 22704 / JCM 16185 / SJ4)</name>
    <dbReference type="NCBI Taxonomy" id="646529"/>
    <lineage>
        <taxon>Bacteria</taxon>
        <taxon>Bacillati</taxon>
        <taxon>Bacillota</taxon>
        <taxon>Clostridia</taxon>
        <taxon>Eubacteriales</taxon>
        <taxon>Desulfitobacteriaceae</taxon>
        <taxon>Desulfosporosinus</taxon>
    </lineage>
</organism>
<dbReference type="OrthoDB" id="9792692at2"/>
<evidence type="ECO:0000256" key="7">
    <source>
        <dbReference type="ARBA" id="ARBA00049442"/>
    </source>
</evidence>
<feature type="binding site" evidence="8">
    <location>
        <position position="238"/>
    </location>
    <ligand>
        <name>NADP(+)</name>
        <dbReference type="ChEBI" id="CHEBI:58349"/>
    </ligand>
</feature>
<evidence type="ECO:0000259" key="10">
    <source>
        <dbReference type="Pfam" id="PF08501"/>
    </source>
</evidence>
<evidence type="ECO:0000256" key="1">
    <source>
        <dbReference type="ARBA" id="ARBA00004871"/>
    </source>
</evidence>
<dbReference type="STRING" id="646529.Desaci_3376"/>
<feature type="domain" description="Quinate/shikimate 5-dehydrogenase/glutamyl-tRNA reductase" evidence="9">
    <location>
        <begin position="114"/>
        <end position="165"/>
    </location>
</feature>
<evidence type="ECO:0000259" key="9">
    <source>
        <dbReference type="Pfam" id="PF01488"/>
    </source>
</evidence>
<comment type="caution">
    <text evidence="8">Lacks conserved residue(s) required for the propagation of feature annotation.</text>
</comment>
<evidence type="ECO:0000256" key="6">
    <source>
        <dbReference type="ARBA" id="ARBA00023141"/>
    </source>
</evidence>
<dbReference type="SUPFAM" id="SSF51735">
    <property type="entry name" value="NAD(P)-binding Rossmann-fold domains"/>
    <property type="match status" value="1"/>
</dbReference>
<dbReference type="KEGG" id="dai:Desaci_3376"/>
<evidence type="ECO:0000256" key="8">
    <source>
        <dbReference type="HAMAP-Rule" id="MF_00222"/>
    </source>
</evidence>
<evidence type="ECO:0000313" key="12">
    <source>
        <dbReference type="EMBL" id="AFM42270.1"/>
    </source>
</evidence>
<evidence type="ECO:0000256" key="3">
    <source>
        <dbReference type="ARBA" id="ARBA00022605"/>
    </source>
</evidence>
<feature type="binding site" evidence="8">
    <location>
        <begin position="126"/>
        <end position="130"/>
    </location>
    <ligand>
        <name>NADP(+)</name>
        <dbReference type="ChEBI" id="CHEBI:58349"/>
    </ligand>
</feature>
<comment type="catalytic activity">
    <reaction evidence="7 8">
        <text>shikimate + NADP(+) = 3-dehydroshikimate + NADPH + H(+)</text>
        <dbReference type="Rhea" id="RHEA:17737"/>
        <dbReference type="ChEBI" id="CHEBI:15378"/>
        <dbReference type="ChEBI" id="CHEBI:16630"/>
        <dbReference type="ChEBI" id="CHEBI:36208"/>
        <dbReference type="ChEBI" id="CHEBI:57783"/>
        <dbReference type="ChEBI" id="CHEBI:58349"/>
        <dbReference type="EC" id="1.1.1.25"/>
    </reaction>
</comment>
<dbReference type="GO" id="GO:0019632">
    <property type="term" value="P:shikimate metabolic process"/>
    <property type="evidence" value="ECO:0007669"/>
    <property type="project" value="InterPro"/>
</dbReference>
<dbReference type="AlphaFoldDB" id="I4D8Z6"/>
<dbReference type="InterPro" id="IPR036291">
    <property type="entry name" value="NAD(P)-bd_dom_sf"/>
</dbReference>
<feature type="binding site" evidence="8">
    <location>
        <position position="62"/>
    </location>
    <ligand>
        <name>shikimate</name>
        <dbReference type="ChEBI" id="CHEBI:36208"/>
    </ligand>
</feature>
<feature type="binding site" evidence="8">
    <location>
        <position position="102"/>
    </location>
    <ligand>
        <name>shikimate</name>
        <dbReference type="ChEBI" id="CHEBI:36208"/>
    </ligand>
</feature>
<dbReference type="Gene3D" id="3.40.50.10860">
    <property type="entry name" value="Leucine Dehydrogenase, chain A, domain 1"/>
    <property type="match status" value="1"/>
</dbReference>
<dbReference type="GO" id="GO:0004764">
    <property type="term" value="F:shikimate 3-dehydrogenase (NADP+) activity"/>
    <property type="evidence" value="ECO:0007669"/>
    <property type="project" value="UniProtKB-UniRule"/>
</dbReference>
<dbReference type="GO" id="GO:0050661">
    <property type="term" value="F:NADP binding"/>
    <property type="evidence" value="ECO:0007669"/>
    <property type="project" value="InterPro"/>
</dbReference>
<dbReference type="HOGENOM" id="CLU_044063_4_1_9"/>
<feature type="domain" description="SDH C-terminal" evidence="11">
    <location>
        <begin position="238"/>
        <end position="265"/>
    </location>
</feature>
<keyword evidence="13" id="KW-1185">Reference proteome</keyword>
<evidence type="ECO:0000256" key="4">
    <source>
        <dbReference type="ARBA" id="ARBA00022857"/>
    </source>
</evidence>
<dbReference type="CDD" id="cd01065">
    <property type="entry name" value="NAD_bind_Shikimate_DH"/>
    <property type="match status" value="1"/>
</dbReference>
<comment type="pathway">
    <text evidence="1 8">Metabolic intermediate biosynthesis; chorismate biosynthesis; chorismate from D-erythrose 4-phosphate and phosphoenolpyruvate: step 4/7.</text>
</comment>
<dbReference type="Proteomes" id="UP000002892">
    <property type="component" value="Chromosome"/>
</dbReference>
<dbReference type="GO" id="GO:0009423">
    <property type="term" value="P:chorismate biosynthetic process"/>
    <property type="evidence" value="ECO:0007669"/>
    <property type="project" value="UniProtKB-UniRule"/>
</dbReference>
<gene>
    <name evidence="8" type="primary">aroE</name>
    <name evidence="12" type="ordered locus">Desaci_3376</name>
</gene>
<keyword evidence="3 8" id="KW-0028">Amino-acid biosynthesis</keyword>